<proteinExistence type="inferred from homology"/>
<evidence type="ECO:0000256" key="8">
    <source>
        <dbReference type="PIRSR" id="PIRSR601952-2"/>
    </source>
</evidence>
<keyword evidence="6 8" id="KW-0460">Magnesium</keyword>
<dbReference type="InterPro" id="IPR001952">
    <property type="entry name" value="Alkaline_phosphatase"/>
</dbReference>
<keyword evidence="5 8" id="KW-0862">Zinc</keyword>
<feature type="binding site" evidence="8">
    <location>
        <position position="275"/>
    </location>
    <ligand>
        <name>Zn(2+)</name>
        <dbReference type="ChEBI" id="CHEBI:29105"/>
        <label>2</label>
    </ligand>
</feature>
<dbReference type="KEGG" id="salm:D0Y50_13715"/>
<keyword evidence="3 8" id="KW-0479">Metal-binding</keyword>
<reference evidence="11 12" key="1">
    <citation type="submission" date="2018-08" db="EMBL/GenBank/DDBJ databases">
        <title>Salinimonas sediminis sp. nov., a piezophilic bacterium isolated from a deep-sea sediment sample from the New Britain Trench.</title>
        <authorList>
            <person name="Cao J."/>
        </authorList>
    </citation>
    <scope>NUCLEOTIDE SEQUENCE [LARGE SCALE GENOMIC DNA]</scope>
    <source>
        <strain evidence="11 12">N102</strain>
    </source>
</reference>
<dbReference type="RefSeq" id="WP_108565950.1">
    <property type="nucleotide sequence ID" value="NZ_CP031769.1"/>
</dbReference>
<dbReference type="PROSITE" id="PS00123">
    <property type="entry name" value="ALKALINE_PHOSPHATASE"/>
    <property type="match status" value="1"/>
</dbReference>
<dbReference type="CDD" id="cd16012">
    <property type="entry name" value="ALP"/>
    <property type="match status" value="1"/>
</dbReference>
<comment type="cofactor">
    <cofactor evidence="8">
        <name>Mg(2+)</name>
        <dbReference type="ChEBI" id="CHEBI:18420"/>
    </cofactor>
    <text evidence="8">Binds 1 Mg(2+) ion.</text>
</comment>
<name>A0A346NP52_9ALTE</name>
<comment type="cofactor">
    <cofactor evidence="8">
        <name>Zn(2+)</name>
        <dbReference type="ChEBI" id="CHEBI:29105"/>
    </cofactor>
    <text evidence="8">Binds 2 Zn(2+) ions.</text>
</comment>
<evidence type="ECO:0000256" key="9">
    <source>
        <dbReference type="RuleBase" id="RU003946"/>
    </source>
</evidence>
<dbReference type="PRINTS" id="PR00113">
    <property type="entry name" value="ALKPHPHTASE"/>
</dbReference>
<dbReference type="Gene3D" id="3.40.720.10">
    <property type="entry name" value="Alkaline Phosphatase, subunit A"/>
    <property type="match status" value="1"/>
</dbReference>
<feature type="binding site" evidence="8">
    <location>
        <position position="48"/>
    </location>
    <ligand>
        <name>Zn(2+)</name>
        <dbReference type="ChEBI" id="CHEBI:29105"/>
        <label>2</label>
    </ligand>
</feature>
<evidence type="ECO:0000256" key="5">
    <source>
        <dbReference type="ARBA" id="ARBA00022833"/>
    </source>
</evidence>
<dbReference type="PANTHER" id="PTHR11596:SF5">
    <property type="entry name" value="ALKALINE PHOSPHATASE"/>
    <property type="match status" value="1"/>
</dbReference>
<keyword evidence="12" id="KW-1185">Reference proteome</keyword>
<feature type="binding site" evidence="8">
    <location>
        <position position="318"/>
    </location>
    <ligand>
        <name>Zn(2+)</name>
        <dbReference type="ChEBI" id="CHEBI:29105"/>
        <label>2</label>
    </ligand>
</feature>
<feature type="binding site" evidence="8">
    <location>
        <position position="317"/>
    </location>
    <ligand>
        <name>Zn(2+)</name>
        <dbReference type="ChEBI" id="CHEBI:29105"/>
        <label>2</label>
    </ligand>
</feature>
<dbReference type="Gene3D" id="1.10.60.40">
    <property type="match status" value="1"/>
</dbReference>
<feature type="chain" id="PRO_5016756704" evidence="10">
    <location>
        <begin position="21"/>
        <end position="480"/>
    </location>
</feature>
<dbReference type="InterPro" id="IPR017850">
    <property type="entry name" value="Alkaline_phosphatase_core_sf"/>
</dbReference>
<dbReference type="InterPro" id="IPR018299">
    <property type="entry name" value="Alkaline_phosphatase_AS"/>
</dbReference>
<feature type="signal peptide" evidence="10">
    <location>
        <begin position="1"/>
        <end position="20"/>
    </location>
</feature>
<dbReference type="GO" id="GO:0004035">
    <property type="term" value="F:alkaline phosphatase activity"/>
    <property type="evidence" value="ECO:0007669"/>
    <property type="project" value="TreeGrafter"/>
</dbReference>
<feature type="binding site" evidence="8">
    <location>
        <position position="48"/>
    </location>
    <ligand>
        <name>Mg(2+)</name>
        <dbReference type="ChEBI" id="CHEBI:18420"/>
    </ligand>
</feature>
<dbReference type="Proteomes" id="UP000262073">
    <property type="component" value="Chromosome"/>
</dbReference>
<feature type="binding site" evidence="8">
    <location>
        <position position="150"/>
    </location>
    <ligand>
        <name>Mg(2+)</name>
        <dbReference type="ChEBI" id="CHEBI:18420"/>
    </ligand>
</feature>
<keyword evidence="4" id="KW-0378">Hydrolase</keyword>
<dbReference type="SMART" id="SM00098">
    <property type="entry name" value="alkPPc"/>
    <property type="match status" value="1"/>
</dbReference>
<keyword evidence="2" id="KW-0597">Phosphoprotein</keyword>
<evidence type="ECO:0000313" key="12">
    <source>
        <dbReference type="Proteomes" id="UP000262073"/>
    </source>
</evidence>
<evidence type="ECO:0000256" key="10">
    <source>
        <dbReference type="SAM" id="SignalP"/>
    </source>
</evidence>
<evidence type="ECO:0000313" key="11">
    <source>
        <dbReference type="EMBL" id="AXR07309.1"/>
    </source>
</evidence>
<evidence type="ECO:0000256" key="3">
    <source>
        <dbReference type="ARBA" id="ARBA00022723"/>
    </source>
</evidence>
<evidence type="ECO:0000256" key="7">
    <source>
        <dbReference type="PIRSR" id="PIRSR601952-1"/>
    </source>
</evidence>
<evidence type="ECO:0000256" key="6">
    <source>
        <dbReference type="ARBA" id="ARBA00022842"/>
    </source>
</evidence>
<dbReference type="EMBL" id="CP031769">
    <property type="protein sequence ID" value="AXR07309.1"/>
    <property type="molecule type" value="Genomic_DNA"/>
</dbReference>
<sequence>MFQKLTFLSLVGVAVLQGCAQTNMTNTPAHSEAPAADTPKNIIMVVADGMGPAFTTAYRNYADNPATPAIEHVVFDDILTGNASTYPARVSGYVTDSAAAATALATGVKSYNGAISVDENKLPVETVLELAKASGMRTGVAVTSQVNHATPAAYLAHNESRQNYNAIADSYYDARIKGHFVADVILGGGTQYFERKDRDLVAQFIDADYAYVDTYNKLATLPAGANVLGLFAPVGLPPALDDSRAHRLAYLTEHAIKHLENEQGYFLLVEASQVDWAGHANDIGSAMAEMADLAATMEYLKSYVSSHPDTLVVLTADHSTGGLSIGANGVYEWAPEYLRSMKASVATIARNMADMQQPLAYVSQQLGFALSEDDNKQLQKIAASKKVAEREAGLKQFLDSKTNTGWTSGGHTGVDVEVFAFGAGSHAFTGQLDNIDIGNTMKAFVKGKAQAISTRPAPVSQPADSKAERPCDFKEDWRCL</sequence>
<organism evidence="11 12">
    <name type="scientific">Salinimonas sediminis</name>
    <dbReference type="NCBI Taxonomy" id="2303538"/>
    <lineage>
        <taxon>Bacteria</taxon>
        <taxon>Pseudomonadati</taxon>
        <taxon>Pseudomonadota</taxon>
        <taxon>Gammaproteobacteria</taxon>
        <taxon>Alteromonadales</taxon>
        <taxon>Alteromonadaceae</taxon>
        <taxon>Alteromonas/Salinimonas group</taxon>
        <taxon>Salinimonas</taxon>
    </lineage>
</organism>
<feature type="binding site" evidence="8">
    <location>
        <position position="270"/>
    </location>
    <ligand>
        <name>Mg(2+)</name>
        <dbReference type="ChEBI" id="CHEBI:18420"/>
    </ligand>
</feature>
<gene>
    <name evidence="11" type="ORF">D0Y50_13715</name>
</gene>
<feature type="binding site" evidence="8">
    <location>
        <position position="411"/>
    </location>
    <ligand>
        <name>Zn(2+)</name>
        <dbReference type="ChEBI" id="CHEBI:29105"/>
        <label>2</label>
    </ligand>
</feature>
<comment type="similarity">
    <text evidence="1 9">Belongs to the alkaline phosphatase family.</text>
</comment>
<keyword evidence="10" id="KW-0732">Signal</keyword>
<protein>
    <submittedName>
        <fullName evidence="11">Alkaline phosphatase</fullName>
    </submittedName>
</protein>
<dbReference type="AlphaFoldDB" id="A0A346NP52"/>
<feature type="active site" description="Phosphoserine intermediate" evidence="7">
    <location>
        <position position="97"/>
    </location>
</feature>
<dbReference type="PROSITE" id="PS51257">
    <property type="entry name" value="PROKAR_LIPOPROTEIN"/>
    <property type="match status" value="1"/>
</dbReference>
<dbReference type="PANTHER" id="PTHR11596">
    <property type="entry name" value="ALKALINE PHOSPHATASE"/>
    <property type="match status" value="1"/>
</dbReference>
<feature type="binding site" evidence="8">
    <location>
        <position position="148"/>
    </location>
    <ligand>
        <name>Mg(2+)</name>
        <dbReference type="ChEBI" id="CHEBI:18420"/>
    </ligand>
</feature>
<accession>A0A346NP52</accession>
<dbReference type="SUPFAM" id="SSF53649">
    <property type="entry name" value="Alkaline phosphatase-like"/>
    <property type="match status" value="1"/>
</dbReference>
<dbReference type="OrthoDB" id="9794455at2"/>
<dbReference type="GO" id="GO:0046872">
    <property type="term" value="F:metal ion binding"/>
    <property type="evidence" value="ECO:0007669"/>
    <property type="project" value="UniProtKB-KW"/>
</dbReference>
<evidence type="ECO:0000256" key="1">
    <source>
        <dbReference type="ARBA" id="ARBA00005984"/>
    </source>
</evidence>
<evidence type="ECO:0000256" key="2">
    <source>
        <dbReference type="ARBA" id="ARBA00022553"/>
    </source>
</evidence>
<evidence type="ECO:0000256" key="4">
    <source>
        <dbReference type="ARBA" id="ARBA00022801"/>
    </source>
</evidence>
<dbReference type="Pfam" id="PF00245">
    <property type="entry name" value="Alk_phosphatase"/>
    <property type="match status" value="1"/>
</dbReference>
<feature type="binding site" evidence="8">
    <location>
        <position position="279"/>
    </location>
    <ligand>
        <name>Zn(2+)</name>
        <dbReference type="ChEBI" id="CHEBI:29105"/>
        <label>2</label>
    </ligand>
</feature>